<organism evidence="1 2">
    <name type="scientific">Apiospora marii</name>
    <dbReference type="NCBI Taxonomy" id="335849"/>
    <lineage>
        <taxon>Eukaryota</taxon>
        <taxon>Fungi</taxon>
        <taxon>Dikarya</taxon>
        <taxon>Ascomycota</taxon>
        <taxon>Pezizomycotina</taxon>
        <taxon>Sordariomycetes</taxon>
        <taxon>Xylariomycetidae</taxon>
        <taxon>Amphisphaeriales</taxon>
        <taxon>Apiosporaceae</taxon>
        <taxon>Apiospora</taxon>
    </lineage>
</organism>
<gene>
    <name evidence="1" type="ORF">PG991_008061</name>
</gene>
<evidence type="ECO:0000313" key="1">
    <source>
        <dbReference type="EMBL" id="KAK8018871.1"/>
    </source>
</evidence>
<dbReference type="InterPro" id="IPR036770">
    <property type="entry name" value="Ankyrin_rpt-contain_sf"/>
</dbReference>
<dbReference type="EMBL" id="JAQQWI010000010">
    <property type="protein sequence ID" value="KAK8018871.1"/>
    <property type="molecule type" value="Genomic_DNA"/>
</dbReference>
<accession>A0ABR1RV92</accession>
<name>A0ABR1RV92_9PEZI</name>
<dbReference type="Proteomes" id="UP001396898">
    <property type="component" value="Unassembled WGS sequence"/>
</dbReference>
<proteinExistence type="predicted"/>
<reference evidence="1 2" key="1">
    <citation type="submission" date="2023-01" db="EMBL/GenBank/DDBJ databases">
        <title>Analysis of 21 Apiospora genomes using comparative genomics revels a genus with tremendous synthesis potential of carbohydrate active enzymes and secondary metabolites.</title>
        <authorList>
            <person name="Sorensen T."/>
        </authorList>
    </citation>
    <scope>NUCLEOTIDE SEQUENCE [LARGE SCALE GENOMIC DNA]</scope>
    <source>
        <strain evidence="1 2">CBS 20057</strain>
    </source>
</reference>
<evidence type="ECO:0008006" key="3">
    <source>
        <dbReference type="Google" id="ProtNLM"/>
    </source>
</evidence>
<sequence>MADPLSLAASVAGLVSLGLQVTSGITKYLDAVKCRDEELSEIRRQNGLLKDTLRIIEKTAAQLDQVPPDVAAATQRIIESHHDSLNKLETLVAQLTSSDVGTWRARLKDKAGKLHYAFDRPKLQELCCQAAQTQSALQLALEGLSVSLTAATHGSLQAGLGSVHHQLQDSFQAARGQVFTSTQILSQQLRHTEDTIQSSFNIQHGYLDRIQVQNTDIVGRVAGMERTLQTLAANLLDNDQLDDQTYGLRYTGLARVIKAAIGVSFDMRSGAGGWSVGPSFSYYPTVDAENDQSFRIMDILREVFYGRQFGGEAADSFHQKALRKIVRLLVTGKTSPLAVDHCNRSLMHVAFNTFRFEHKNYLLAELVQTLVLHGVPPISYDIWGRGPGLCYFASETESWMPRDSIIDSLAIVADVEGGTMPLTLVSEWTGIFIPTPYHPELALSPSLAEAFGCGPLSMAILANDAQLAQSLLQKYPTSIEEVNIFGHTPLHIAASQNVLPWFPFVLEAAKAAGLLQREDSFHQTALFAALAMTGEHCHATTQTSEYIRCNCVDSMMMLRETGSVVCDSDFYLLDHHFPSVSLRGWGAFIAQVKVQRENLKELALHNIWAVEEHLAILQSEKVLDLHAYAVYKSLRRHGIDVPMDLVPSDYTSIASSYWISRSERKTVYDCIDPFNESICELSFRMGFQDIDFSAPYGLPPLCRASEIPHINWLIQQGADIKRRVWPADDEQLQNRGIFSAHYVLYHSTPDCLDLQSYLRPYRSCRDPQSVTVTNRVLSVSLAANLTDSCCCACSTKGCTPFLFLFKGQCGWKNQRIIADMRSVADMDFHAIFDGLPTEMVRSLYLAAVRFVGFVALDLTHTCCDACAIVKWKEPYRTRDRYEVNEIQEEESGLIEVLDNMVAEFQNTIANISGDSALSQFQACWESYWTDRVPEILEGLGNHRMSEAERLDAELIGVLWESESGESEEDTKGNPYDPDTIDHWHYELDLIAEEV</sequence>
<dbReference type="Gene3D" id="1.25.40.20">
    <property type="entry name" value="Ankyrin repeat-containing domain"/>
    <property type="match status" value="1"/>
</dbReference>
<evidence type="ECO:0000313" key="2">
    <source>
        <dbReference type="Proteomes" id="UP001396898"/>
    </source>
</evidence>
<protein>
    <recommendedName>
        <fullName evidence="3">Fungal N-terminal domain-containing protein</fullName>
    </recommendedName>
</protein>
<comment type="caution">
    <text evidence="1">The sequence shown here is derived from an EMBL/GenBank/DDBJ whole genome shotgun (WGS) entry which is preliminary data.</text>
</comment>
<keyword evidence="2" id="KW-1185">Reference proteome</keyword>
<dbReference type="SUPFAM" id="SSF48403">
    <property type="entry name" value="Ankyrin repeat"/>
    <property type="match status" value="1"/>
</dbReference>